<feature type="region of interest" description="Disordered" evidence="1">
    <location>
        <begin position="256"/>
        <end position="275"/>
    </location>
</feature>
<protein>
    <recommendedName>
        <fullName evidence="2">DeoxyPurine in DNA protein A domain-containing protein</fullName>
    </recommendedName>
</protein>
<evidence type="ECO:0000256" key="1">
    <source>
        <dbReference type="SAM" id="MobiDB-lite"/>
    </source>
</evidence>
<dbReference type="RefSeq" id="WP_332864792.1">
    <property type="nucleotide sequence ID" value="NZ_JBAFSM010000014.1"/>
</dbReference>
<proteinExistence type="predicted"/>
<dbReference type="Proteomes" id="UP001328733">
    <property type="component" value="Unassembled WGS sequence"/>
</dbReference>
<organism evidence="3 4">
    <name type="scientific">Pannus brasiliensis CCIBt3594</name>
    <dbReference type="NCBI Taxonomy" id="1427578"/>
    <lineage>
        <taxon>Bacteria</taxon>
        <taxon>Bacillati</taxon>
        <taxon>Cyanobacteriota</taxon>
        <taxon>Cyanophyceae</taxon>
        <taxon>Oscillatoriophycideae</taxon>
        <taxon>Chroococcales</taxon>
        <taxon>Microcystaceae</taxon>
        <taxon>Pannus</taxon>
    </lineage>
</organism>
<reference evidence="3 4" key="1">
    <citation type="submission" date="2024-01" db="EMBL/GenBank/DDBJ databases">
        <title>Genomic insights into the taxonomy and metabolism of the cyanobacterium Pannus brasiliensis CCIBt3594.</title>
        <authorList>
            <person name="Machado M."/>
            <person name="Botero N.B."/>
            <person name="Andreote A.P.D."/>
            <person name="Feitosa A.M.T."/>
            <person name="Popin R."/>
            <person name="Sivonen K."/>
            <person name="Fiore M.F."/>
        </authorList>
    </citation>
    <scope>NUCLEOTIDE SEQUENCE [LARGE SCALE GENOMIC DNA]</scope>
    <source>
        <strain evidence="3 4">CCIBt3594</strain>
    </source>
</reference>
<dbReference type="Pfam" id="PF23859">
    <property type="entry name" value="DpdA"/>
    <property type="match status" value="1"/>
</dbReference>
<sequence length="307" mass="34567">MRFCTKTLPAFFIGCSPSQAGKIISPAYPASGVMISIATLQHRKSDFSVGEWILDSGAFSEIARYGKYRVSVETYFHQVCRWARCGKLLIAVAQDYMCEDFILERTGLSISDHQRLTIERYDSLLSLAPPIPVMPVLQGYRASDYLKHLQDYGDRLSEGMWVGVGSVCRRNGKPDEIADLLRTIKLIRPDLRLHGFGLKRLCLERSEVRGLLHSCDSRAWSYPRMFGQAEKTEIEYAHQYQEGVYNAVTDNVQKRTPLTAGAGNGQGRKPKWNSPTTAIRVPAKFAPKLLEIAREWDTTAVTVDRDG</sequence>
<evidence type="ECO:0000259" key="2">
    <source>
        <dbReference type="Pfam" id="PF23859"/>
    </source>
</evidence>
<dbReference type="InterPro" id="IPR055645">
    <property type="entry name" value="DpdA"/>
</dbReference>
<comment type="caution">
    <text evidence="3">The sequence shown here is derived from an EMBL/GenBank/DDBJ whole genome shotgun (WGS) entry which is preliminary data.</text>
</comment>
<dbReference type="EMBL" id="JBAFSM010000014">
    <property type="protein sequence ID" value="MEG3437311.1"/>
    <property type="molecule type" value="Genomic_DNA"/>
</dbReference>
<keyword evidence="4" id="KW-1185">Reference proteome</keyword>
<feature type="domain" description="DeoxyPurine in DNA protein A" evidence="2">
    <location>
        <begin position="49"/>
        <end position="222"/>
    </location>
</feature>
<gene>
    <name evidence="3" type="ORF">V0288_09285</name>
</gene>
<evidence type="ECO:0000313" key="3">
    <source>
        <dbReference type="EMBL" id="MEG3437311.1"/>
    </source>
</evidence>
<name>A0AAW9QU29_9CHRO</name>
<evidence type="ECO:0000313" key="4">
    <source>
        <dbReference type="Proteomes" id="UP001328733"/>
    </source>
</evidence>
<accession>A0AAW9QU29</accession>
<dbReference type="AlphaFoldDB" id="A0AAW9QU29"/>